<dbReference type="OrthoDB" id="2144714at2759"/>
<evidence type="ECO:0000259" key="8">
    <source>
        <dbReference type="PROSITE" id="PS50873"/>
    </source>
</evidence>
<dbReference type="GO" id="GO:0046872">
    <property type="term" value="F:metal ion binding"/>
    <property type="evidence" value="ECO:0007669"/>
    <property type="project" value="UniProtKB-UniRule"/>
</dbReference>
<evidence type="ECO:0000256" key="2">
    <source>
        <dbReference type="ARBA" id="ARBA00022617"/>
    </source>
</evidence>
<feature type="domain" description="Plant heme peroxidase family profile" evidence="8">
    <location>
        <begin position="132"/>
        <end position="339"/>
    </location>
</feature>
<dbReference type="InterPro" id="IPR044831">
    <property type="entry name" value="Ccp1-like"/>
</dbReference>
<dbReference type="AlphaFoldDB" id="A0A4R0RAW4"/>
<keyword evidence="2" id="KW-0349">Heme</keyword>
<organism evidence="9 10">
    <name type="scientific">Steccherinum ochraceum</name>
    <dbReference type="NCBI Taxonomy" id="92696"/>
    <lineage>
        <taxon>Eukaryota</taxon>
        <taxon>Fungi</taxon>
        <taxon>Dikarya</taxon>
        <taxon>Basidiomycota</taxon>
        <taxon>Agaricomycotina</taxon>
        <taxon>Agaricomycetes</taxon>
        <taxon>Polyporales</taxon>
        <taxon>Steccherinaceae</taxon>
        <taxon>Steccherinum</taxon>
    </lineage>
</organism>
<evidence type="ECO:0000256" key="4">
    <source>
        <dbReference type="ARBA" id="ARBA00023002"/>
    </source>
</evidence>
<dbReference type="GO" id="GO:0020037">
    <property type="term" value="F:heme binding"/>
    <property type="evidence" value="ECO:0007669"/>
    <property type="project" value="UniProtKB-UniRule"/>
</dbReference>
<dbReference type="Proteomes" id="UP000292702">
    <property type="component" value="Unassembled WGS sequence"/>
</dbReference>
<gene>
    <name evidence="9" type="ORF">EIP91_003273</name>
</gene>
<proteinExistence type="inferred from homology"/>
<reference evidence="9 10" key="1">
    <citation type="submission" date="2018-11" db="EMBL/GenBank/DDBJ databases">
        <title>Genome assembly of Steccherinum ochraceum LE-BIN_3174, the white-rot fungus of the Steccherinaceae family (The Residual Polyporoid clade, Polyporales, Basidiomycota).</title>
        <authorList>
            <person name="Fedorova T.V."/>
            <person name="Glazunova O.A."/>
            <person name="Landesman E.O."/>
            <person name="Moiseenko K.V."/>
            <person name="Psurtseva N.V."/>
            <person name="Savinova O.S."/>
            <person name="Shakhova N.V."/>
            <person name="Tyazhelova T.V."/>
            <person name="Vasina D.V."/>
        </authorList>
    </citation>
    <scope>NUCLEOTIDE SEQUENCE [LARGE SCALE GENOMIC DNA]</scope>
    <source>
        <strain evidence="9 10">LE-BIN_3174</strain>
    </source>
</reference>
<dbReference type="GO" id="GO:0042744">
    <property type="term" value="P:hydrogen peroxide catabolic process"/>
    <property type="evidence" value="ECO:0007669"/>
    <property type="project" value="TreeGrafter"/>
</dbReference>
<evidence type="ECO:0000256" key="5">
    <source>
        <dbReference type="ARBA" id="ARBA00023004"/>
    </source>
</evidence>
<evidence type="ECO:0000256" key="3">
    <source>
        <dbReference type="ARBA" id="ARBA00022723"/>
    </source>
</evidence>
<dbReference type="PROSITE" id="PS50873">
    <property type="entry name" value="PEROXIDASE_4"/>
    <property type="match status" value="1"/>
</dbReference>
<sequence length="538" mass="58298">MLSVDWNKLLRCVTVATLISGLPLANAYTWPNPRMEELDSQLYDRLDYNARGLPAGMESTCAAFIFGATPGRANVADWVRTAYHDMATHNKADGTGGLDASIRFEESRSENAGDGFSNTLLFIAGFANRYFSLSDDIAMAAVTAIEMCGGPKIAFRGGRVDATEANAPGVPEPQQTLDEHIASFDRQGFTQEEMIGLVACGHSFGGVQNVAFPTIVPPSDDPNNTSGNQHFDSTFTQFDNKIATEYLDDTTQNPLVVGHNVTTRSDLRIFSSDNNSTMSKFADASVFKSTCADLFARMIDTVPNGVTLTEEVQPLDVKPTAMQLSWVGDGSISFKGEVRLWNQTSSPDVKLFWKARDGTKSSNSVALTHNASHTTNPLFPGSPSLESLWYDLPAITVNATESLSNFWFEINGNVEDQDGAGYAMQDVVMIANGTCLSAAASLELVLKFALRADVQPSRVYLKFDDFDNTDAPVLKTVDIPLSSPTGTLAGYDLWSATVDFPLRGWNLAVDADGKTYETTYIVPGTFSALSYNNPPSCP</sequence>
<dbReference type="GO" id="GO:0000302">
    <property type="term" value="P:response to reactive oxygen species"/>
    <property type="evidence" value="ECO:0007669"/>
    <property type="project" value="TreeGrafter"/>
</dbReference>
<evidence type="ECO:0000256" key="1">
    <source>
        <dbReference type="ARBA" id="ARBA00022559"/>
    </source>
</evidence>
<evidence type="ECO:0000313" key="9">
    <source>
        <dbReference type="EMBL" id="TCD65071.1"/>
    </source>
</evidence>
<evidence type="ECO:0000313" key="10">
    <source>
        <dbReference type="Proteomes" id="UP000292702"/>
    </source>
</evidence>
<dbReference type="EC" id="1.11.1.-" evidence="7"/>
<keyword evidence="3" id="KW-0479">Metal-binding</keyword>
<comment type="similarity">
    <text evidence="6">Belongs to the peroxidase family.</text>
</comment>
<dbReference type="SUPFAM" id="SSF48113">
    <property type="entry name" value="Heme-dependent peroxidases"/>
    <property type="match status" value="1"/>
</dbReference>
<keyword evidence="1 7" id="KW-0575">Peroxidase</keyword>
<keyword evidence="4 7" id="KW-0560">Oxidoreductase</keyword>
<dbReference type="STRING" id="92696.A0A4R0RAW4"/>
<dbReference type="Gene3D" id="1.10.420.10">
    <property type="entry name" value="Peroxidase, domain 2"/>
    <property type="match status" value="1"/>
</dbReference>
<dbReference type="GO" id="GO:0004601">
    <property type="term" value="F:peroxidase activity"/>
    <property type="evidence" value="ECO:0007669"/>
    <property type="project" value="UniProtKB-KW"/>
</dbReference>
<dbReference type="InterPro" id="IPR002016">
    <property type="entry name" value="Haem_peroxidase"/>
</dbReference>
<evidence type="ECO:0000256" key="7">
    <source>
        <dbReference type="RuleBase" id="RU363051"/>
    </source>
</evidence>
<dbReference type="Pfam" id="PF00141">
    <property type="entry name" value="peroxidase"/>
    <property type="match status" value="1"/>
</dbReference>
<keyword evidence="5" id="KW-0408">Iron</keyword>
<name>A0A4R0RAW4_9APHY</name>
<dbReference type="PANTHER" id="PTHR31356:SF53">
    <property type="entry name" value="HEME PEROXIDASE"/>
    <property type="match status" value="1"/>
</dbReference>
<dbReference type="InterPro" id="IPR010255">
    <property type="entry name" value="Haem_peroxidase_sf"/>
</dbReference>
<comment type="caution">
    <text evidence="9">The sequence shown here is derived from an EMBL/GenBank/DDBJ whole genome shotgun (WGS) entry which is preliminary data.</text>
</comment>
<protein>
    <recommendedName>
        <fullName evidence="7">Peroxidase</fullName>
        <ecNumber evidence="7">1.11.1.-</ecNumber>
    </recommendedName>
</protein>
<dbReference type="PRINTS" id="PR00458">
    <property type="entry name" value="PEROXIDASE"/>
</dbReference>
<dbReference type="GO" id="GO:0034599">
    <property type="term" value="P:cellular response to oxidative stress"/>
    <property type="evidence" value="ECO:0007669"/>
    <property type="project" value="InterPro"/>
</dbReference>
<dbReference type="PANTHER" id="PTHR31356">
    <property type="entry name" value="THYLAKOID LUMENAL 29 KDA PROTEIN, CHLOROPLASTIC-RELATED"/>
    <property type="match status" value="1"/>
</dbReference>
<dbReference type="EMBL" id="RWJN01000200">
    <property type="protein sequence ID" value="TCD65071.1"/>
    <property type="molecule type" value="Genomic_DNA"/>
</dbReference>
<accession>A0A4R0RAW4</accession>
<dbReference type="Gene3D" id="1.10.520.10">
    <property type="match status" value="1"/>
</dbReference>
<evidence type="ECO:0000256" key="6">
    <source>
        <dbReference type="RuleBase" id="RU004241"/>
    </source>
</evidence>
<keyword evidence="10" id="KW-1185">Reference proteome</keyword>